<name>A0A9W7Y389_9FUNG</name>
<evidence type="ECO:0000313" key="2">
    <source>
        <dbReference type="EMBL" id="KAJ1726214.1"/>
    </source>
</evidence>
<dbReference type="EMBL" id="JANBOI010001704">
    <property type="protein sequence ID" value="KAJ1726214.1"/>
    <property type="molecule type" value="Genomic_DNA"/>
</dbReference>
<dbReference type="OrthoDB" id="18412at2759"/>
<evidence type="ECO:0000256" key="1">
    <source>
        <dbReference type="SAM" id="MobiDB-lite"/>
    </source>
</evidence>
<dbReference type="InterPro" id="IPR039646">
    <property type="entry name" value="ZNHIT2"/>
</dbReference>
<evidence type="ECO:0000313" key="3">
    <source>
        <dbReference type="Proteomes" id="UP001143981"/>
    </source>
</evidence>
<protein>
    <submittedName>
        <fullName evidence="2">Uncharacterized protein</fullName>
    </submittedName>
</protein>
<dbReference type="Proteomes" id="UP001143981">
    <property type="component" value="Unassembled WGS sequence"/>
</dbReference>
<proteinExistence type="predicted"/>
<keyword evidence="3" id="KW-1185">Reference proteome</keyword>
<dbReference type="PANTHER" id="PTHR15555:SF0">
    <property type="entry name" value="ZINC FINGER HIT DOMAIN-CONTAINING PROTEIN 2"/>
    <property type="match status" value="1"/>
</dbReference>
<comment type="caution">
    <text evidence="2">The sequence shown here is derived from an EMBL/GenBank/DDBJ whole genome shotgun (WGS) entry which is preliminary data.</text>
</comment>
<dbReference type="AlphaFoldDB" id="A0A9W7Y389"/>
<sequence>MIAPVDDTGTSARGATDGSAAVPPILAIGAPVQSLARKVHPSVLFQLVQLSLAYVYTLRHLNGETHGSNLAAAFTSLESVAPLLSAAVADIYQSAHEALIVGFSGIDENMDGYAKCSLLDDILAIYADHTHVAAMVSDIYRIVTDILGTRVSSAGSPARARVKRGEKRIFFLASIVKQMQGEADPWQFMAIDVAMLKRRYASEIQILESGSPTAPEPAENASDQAGGAEAKPQIQAL</sequence>
<accession>A0A9W7Y389</accession>
<dbReference type="PANTHER" id="PTHR15555">
    <property type="entry name" value="ZINC FINGER HIT DOMAIN CONTAINING PROTEIN 2 PROTEIN FON -RELATED"/>
    <property type="match status" value="1"/>
</dbReference>
<feature type="region of interest" description="Disordered" evidence="1">
    <location>
        <begin position="209"/>
        <end position="237"/>
    </location>
</feature>
<reference evidence="2" key="1">
    <citation type="submission" date="2022-07" db="EMBL/GenBank/DDBJ databases">
        <title>Phylogenomic reconstructions and comparative analyses of Kickxellomycotina fungi.</title>
        <authorList>
            <person name="Reynolds N.K."/>
            <person name="Stajich J.E."/>
            <person name="Barry K."/>
            <person name="Grigoriev I.V."/>
            <person name="Crous P."/>
            <person name="Smith M.E."/>
        </authorList>
    </citation>
    <scope>NUCLEOTIDE SEQUENCE</scope>
    <source>
        <strain evidence="2">BCRC 34381</strain>
    </source>
</reference>
<organism evidence="2 3">
    <name type="scientific">Coemansia biformis</name>
    <dbReference type="NCBI Taxonomy" id="1286918"/>
    <lineage>
        <taxon>Eukaryota</taxon>
        <taxon>Fungi</taxon>
        <taxon>Fungi incertae sedis</taxon>
        <taxon>Zoopagomycota</taxon>
        <taxon>Kickxellomycotina</taxon>
        <taxon>Kickxellomycetes</taxon>
        <taxon>Kickxellales</taxon>
        <taxon>Kickxellaceae</taxon>
        <taxon>Coemansia</taxon>
    </lineage>
</organism>
<gene>
    <name evidence="2" type="ORF">LPJ61_005345</name>
</gene>